<organism evidence="11 12">
    <name type="scientific">SAR86 cluster bacterium</name>
    <dbReference type="NCBI Taxonomy" id="2030880"/>
    <lineage>
        <taxon>Bacteria</taxon>
        <taxon>Pseudomonadati</taxon>
        <taxon>Pseudomonadota</taxon>
        <taxon>Gammaproteobacteria</taxon>
        <taxon>SAR86 cluster</taxon>
    </lineage>
</organism>
<keyword evidence="3 9" id="KW-1003">Cell membrane</keyword>
<dbReference type="Proteomes" id="UP000218327">
    <property type="component" value="Unassembled WGS sequence"/>
</dbReference>
<keyword evidence="6 9" id="KW-1133">Transmembrane helix</keyword>
<dbReference type="GO" id="GO:0008320">
    <property type="term" value="F:protein transmembrane transporter activity"/>
    <property type="evidence" value="ECO:0007669"/>
    <property type="project" value="UniProtKB-UniRule"/>
</dbReference>
<dbReference type="HAMAP" id="MF_00237">
    <property type="entry name" value="TatB"/>
    <property type="match status" value="1"/>
</dbReference>
<keyword evidence="2 9" id="KW-0813">Transport</keyword>
<keyword evidence="7 9" id="KW-0811">Translocation</keyword>
<keyword evidence="8 9" id="KW-0472">Membrane</keyword>
<evidence type="ECO:0000256" key="10">
    <source>
        <dbReference type="SAM" id="MobiDB-lite"/>
    </source>
</evidence>
<evidence type="ECO:0000313" key="11">
    <source>
        <dbReference type="EMBL" id="PCJ25898.1"/>
    </source>
</evidence>
<comment type="function">
    <text evidence="9">Part of the twin-arginine translocation (Tat) system that transports large folded proteins containing a characteristic twin-arginine motif in their signal peptide across membranes. Together with TatC, TatB is part of a receptor directly interacting with Tat signal peptides. TatB may form an oligomeric binding site that transiently accommodates folded Tat precursor proteins before their translocation.</text>
</comment>
<dbReference type="InterPro" id="IPR003369">
    <property type="entry name" value="TatA/B/E"/>
</dbReference>
<keyword evidence="5 9" id="KW-0653">Protein transport</keyword>
<dbReference type="EMBL" id="NVVJ01000014">
    <property type="protein sequence ID" value="PCJ25898.1"/>
    <property type="molecule type" value="Genomic_DNA"/>
</dbReference>
<evidence type="ECO:0000256" key="5">
    <source>
        <dbReference type="ARBA" id="ARBA00022927"/>
    </source>
</evidence>
<feature type="region of interest" description="Disordered" evidence="10">
    <location>
        <begin position="146"/>
        <end position="169"/>
    </location>
</feature>
<dbReference type="Gene3D" id="1.20.5.3310">
    <property type="match status" value="1"/>
</dbReference>
<sequence>MFNIGSFEVLLIFVIALLVLGPEKLPGAIRTTSLWVGRFRRSFYKVKAEIEKELNTDEIRRQLHNESVLEEIEDAKSKVESIAKDTKKSVSNLVNTANFDPGASKESIAKAAKDASENERSIVEELGNEIKEAGNQIEDATKDLYNIGKNPKLTQNTDSDQSKQENDIS</sequence>
<dbReference type="NCBIfam" id="TIGR01410">
    <property type="entry name" value="tatB"/>
    <property type="match status" value="1"/>
</dbReference>
<evidence type="ECO:0000256" key="6">
    <source>
        <dbReference type="ARBA" id="ARBA00022989"/>
    </source>
</evidence>
<evidence type="ECO:0000256" key="7">
    <source>
        <dbReference type="ARBA" id="ARBA00023010"/>
    </source>
</evidence>
<evidence type="ECO:0000256" key="8">
    <source>
        <dbReference type="ARBA" id="ARBA00023136"/>
    </source>
</evidence>
<evidence type="ECO:0000313" key="12">
    <source>
        <dbReference type="Proteomes" id="UP000218327"/>
    </source>
</evidence>
<comment type="subcellular location">
    <subcellularLocation>
        <location evidence="9">Cell membrane</location>
        <topology evidence="9">Single-pass membrane protein</topology>
    </subcellularLocation>
    <subcellularLocation>
        <location evidence="1">Membrane</location>
        <topology evidence="1">Single-pass membrane protein</topology>
    </subcellularLocation>
</comment>
<dbReference type="PRINTS" id="PR01506">
    <property type="entry name" value="TATBPROTEIN"/>
</dbReference>
<dbReference type="InterPro" id="IPR018448">
    <property type="entry name" value="TatB"/>
</dbReference>
<gene>
    <name evidence="9 11" type="primary">tatB</name>
    <name evidence="11" type="ORF">COA96_06525</name>
</gene>
<accession>A0A2A5B494</accession>
<dbReference type="Pfam" id="PF02416">
    <property type="entry name" value="TatA_B_E"/>
    <property type="match status" value="1"/>
</dbReference>
<dbReference type="PANTHER" id="PTHR33162">
    <property type="entry name" value="SEC-INDEPENDENT PROTEIN TRANSLOCASE PROTEIN TATA, CHLOROPLASTIC"/>
    <property type="match status" value="1"/>
</dbReference>
<evidence type="ECO:0000256" key="4">
    <source>
        <dbReference type="ARBA" id="ARBA00022692"/>
    </source>
</evidence>
<name>A0A2A5B494_9GAMM</name>
<reference evidence="12" key="1">
    <citation type="submission" date="2017-08" db="EMBL/GenBank/DDBJ databases">
        <title>A dynamic microbial community with high functional redundancy inhabits the cold, oxic subseafloor aquifer.</title>
        <authorList>
            <person name="Tully B.J."/>
            <person name="Wheat C.G."/>
            <person name="Glazer B.T."/>
            <person name="Huber J.A."/>
        </authorList>
    </citation>
    <scope>NUCLEOTIDE SEQUENCE [LARGE SCALE GENOMIC DNA]</scope>
</reference>
<evidence type="ECO:0000256" key="1">
    <source>
        <dbReference type="ARBA" id="ARBA00004167"/>
    </source>
</evidence>
<comment type="subunit">
    <text evidence="9">The Tat system comprises two distinct complexes: a TatABC complex, containing multiple copies of TatA, TatB and TatC subunits, and a separate TatA complex, containing only TatA subunits. Substrates initially bind to the TatABC complex, which probably triggers association of the separate TatA complex to form the active translocon.</text>
</comment>
<protein>
    <recommendedName>
        <fullName evidence="9">Sec-independent protein translocase protein TatB</fullName>
    </recommendedName>
</protein>
<evidence type="ECO:0000256" key="9">
    <source>
        <dbReference type="HAMAP-Rule" id="MF_00237"/>
    </source>
</evidence>
<comment type="caution">
    <text evidence="11">The sequence shown here is derived from an EMBL/GenBank/DDBJ whole genome shotgun (WGS) entry which is preliminary data.</text>
</comment>
<feature type="compositionally biased region" description="Basic and acidic residues" evidence="10">
    <location>
        <begin position="160"/>
        <end position="169"/>
    </location>
</feature>
<dbReference type="GO" id="GO:0043953">
    <property type="term" value="P:protein transport by the Tat complex"/>
    <property type="evidence" value="ECO:0007669"/>
    <property type="project" value="UniProtKB-UniRule"/>
</dbReference>
<comment type="similarity">
    <text evidence="9">Belongs to the TatB family.</text>
</comment>
<proteinExistence type="inferred from homology"/>
<evidence type="ECO:0000256" key="3">
    <source>
        <dbReference type="ARBA" id="ARBA00022475"/>
    </source>
</evidence>
<keyword evidence="4 9" id="KW-0812">Transmembrane</keyword>
<dbReference type="GO" id="GO:0033281">
    <property type="term" value="C:TAT protein transport complex"/>
    <property type="evidence" value="ECO:0007669"/>
    <property type="project" value="UniProtKB-UniRule"/>
</dbReference>
<dbReference type="AlphaFoldDB" id="A0A2A5B494"/>
<dbReference type="PANTHER" id="PTHR33162:SF1">
    <property type="entry name" value="SEC-INDEPENDENT PROTEIN TRANSLOCASE PROTEIN TATA, CHLOROPLASTIC"/>
    <property type="match status" value="1"/>
</dbReference>
<evidence type="ECO:0000256" key="2">
    <source>
        <dbReference type="ARBA" id="ARBA00022448"/>
    </source>
</evidence>